<evidence type="ECO:0000256" key="4">
    <source>
        <dbReference type="ARBA" id="ARBA00022729"/>
    </source>
</evidence>
<dbReference type="Pfam" id="PF02225">
    <property type="entry name" value="PA"/>
    <property type="match status" value="1"/>
</dbReference>
<feature type="domain" description="PA" evidence="12">
    <location>
        <begin position="379"/>
        <end position="436"/>
    </location>
</feature>
<evidence type="ECO:0000256" key="8">
    <source>
        <dbReference type="PROSITE-ProRule" id="PRU01240"/>
    </source>
</evidence>
<dbReference type="GO" id="GO:0016020">
    <property type="term" value="C:membrane"/>
    <property type="evidence" value="ECO:0007669"/>
    <property type="project" value="InterPro"/>
</dbReference>
<evidence type="ECO:0000256" key="10">
    <source>
        <dbReference type="SAM" id="SignalP"/>
    </source>
</evidence>
<keyword evidence="6 8" id="KW-0720">Serine protease</keyword>
<evidence type="ECO:0000313" key="15">
    <source>
        <dbReference type="Proteomes" id="UP000077266"/>
    </source>
</evidence>
<dbReference type="EMBL" id="KV425948">
    <property type="protein sequence ID" value="KZV96040.1"/>
    <property type="molecule type" value="Genomic_DNA"/>
</dbReference>
<accession>A0A165KAA8</accession>
<evidence type="ECO:0000256" key="1">
    <source>
        <dbReference type="ARBA" id="ARBA00011073"/>
    </source>
</evidence>
<dbReference type="PANTHER" id="PTHR43806">
    <property type="entry name" value="PEPTIDASE S8"/>
    <property type="match status" value="1"/>
</dbReference>
<feature type="active site" description="Charge relay system" evidence="7 8">
    <location>
        <position position="528"/>
    </location>
</feature>
<dbReference type="GO" id="GO:0004252">
    <property type="term" value="F:serine-type endopeptidase activity"/>
    <property type="evidence" value="ECO:0007669"/>
    <property type="project" value="UniProtKB-UniRule"/>
</dbReference>
<dbReference type="Gene3D" id="3.50.30.30">
    <property type="match status" value="1"/>
</dbReference>
<dbReference type="CDD" id="cd07489">
    <property type="entry name" value="Peptidases_S8_5"/>
    <property type="match status" value="1"/>
</dbReference>
<feature type="domain" description="C5a peptidase/Subtilisin-like protease SBT2-like Fn3-like" evidence="13">
    <location>
        <begin position="604"/>
        <end position="713"/>
    </location>
</feature>
<dbReference type="Pfam" id="PF06280">
    <property type="entry name" value="fn3_5"/>
    <property type="match status" value="1"/>
</dbReference>
<dbReference type="InterPro" id="IPR015500">
    <property type="entry name" value="Peptidase_S8_subtilisin-rel"/>
</dbReference>
<keyword evidence="4 10" id="KW-0732">Signal</keyword>
<dbReference type="STRING" id="1314781.A0A165KAA8"/>
<evidence type="ECO:0000256" key="2">
    <source>
        <dbReference type="ARBA" id="ARBA00022512"/>
    </source>
</evidence>
<organism evidence="14 15">
    <name type="scientific">Exidia glandulosa HHB12029</name>
    <dbReference type="NCBI Taxonomy" id="1314781"/>
    <lineage>
        <taxon>Eukaryota</taxon>
        <taxon>Fungi</taxon>
        <taxon>Dikarya</taxon>
        <taxon>Basidiomycota</taxon>
        <taxon>Agaricomycotina</taxon>
        <taxon>Agaricomycetes</taxon>
        <taxon>Auriculariales</taxon>
        <taxon>Exidiaceae</taxon>
        <taxon>Exidia</taxon>
    </lineage>
</organism>
<name>A0A165KAA8_EXIGL</name>
<dbReference type="Proteomes" id="UP000077266">
    <property type="component" value="Unassembled WGS sequence"/>
</dbReference>
<protein>
    <submittedName>
        <fullName evidence="14">Subtilisin-like protein</fullName>
    </submittedName>
</protein>
<feature type="chain" id="PRO_5007860759" evidence="10">
    <location>
        <begin position="20"/>
        <end position="893"/>
    </location>
</feature>
<evidence type="ECO:0000259" key="11">
    <source>
        <dbReference type="Pfam" id="PF00082"/>
    </source>
</evidence>
<feature type="signal peptide" evidence="10">
    <location>
        <begin position="1"/>
        <end position="19"/>
    </location>
</feature>
<dbReference type="Gene3D" id="3.40.50.200">
    <property type="entry name" value="Peptidase S8/S53 domain"/>
    <property type="match status" value="2"/>
</dbReference>
<dbReference type="AlphaFoldDB" id="A0A165KAA8"/>
<dbReference type="CDD" id="cd02124">
    <property type="entry name" value="PA_PoS1_like"/>
    <property type="match status" value="1"/>
</dbReference>
<dbReference type="InterPro" id="IPR010435">
    <property type="entry name" value="C5a/SBT2-like_Fn3"/>
</dbReference>
<keyword evidence="15" id="KW-1185">Reference proteome</keyword>
<gene>
    <name evidence="14" type="ORF">EXIGLDRAFT_747885</name>
</gene>
<dbReference type="PROSITE" id="PS00138">
    <property type="entry name" value="SUBTILASE_SER"/>
    <property type="match status" value="1"/>
</dbReference>
<dbReference type="Pfam" id="PF00082">
    <property type="entry name" value="Peptidase_S8"/>
    <property type="match status" value="1"/>
</dbReference>
<dbReference type="GO" id="GO:0005615">
    <property type="term" value="C:extracellular space"/>
    <property type="evidence" value="ECO:0007669"/>
    <property type="project" value="TreeGrafter"/>
</dbReference>
<evidence type="ECO:0000256" key="6">
    <source>
        <dbReference type="ARBA" id="ARBA00022825"/>
    </source>
</evidence>
<evidence type="ECO:0000259" key="13">
    <source>
        <dbReference type="Pfam" id="PF06280"/>
    </source>
</evidence>
<evidence type="ECO:0000259" key="12">
    <source>
        <dbReference type="Pfam" id="PF02225"/>
    </source>
</evidence>
<dbReference type="InterPro" id="IPR000209">
    <property type="entry name" value="Peptidase_S8/S53_dom"/>
</dbReference>
<keyword evidence="5 8" id="KW-0378">Hydrolase</keyword>
<dbReference type="PANTHER" id="PTHR43806:SF66">
    <property type="entry name" value="SERIN ENDOPEPTIDASE"/>
    <property type="match status" value="1"/>
</dbReference>
<dbReference type="OrthoDB" id="206201at2759"/>
<dbReference type="PRINTS" id="PR00723">
    <property type="entry name" value="SUBTILISIN"/>
</dbReference>
<evidence type="ECO:0000256" key="9">
    <source>
        <dbReference type="RuleBase" id="RU003355"/>
    </source>
</evidence>
<sequence>MKTFSTALALAGLSSAAFAAAPGKIQREVNFPNYVSGKVIVELTSTSVLGKRDDDVHARFFDELDKRIPSGWSTKKVFNSPIFTGASISLKNADDIAKLAGIKGIKALRPVLHVPRPEVRDLYIPKTSDISQSADLFPPNIMTGSDKVHATGNAGKGIKVGIIDTGIDYTHPALGGAFGPGHKVAGGYDFVGDDYPTSAPVPDDDPLDQCAGHGTHVAGIIAADPNNEFNITGVAYEATLNAYRIFGCTGGTDDDVIVEGLLRAYDDGNDVITLSLGGPDGWSESSSSVVASRIAEKGRVVTIAAGNEGATGPWFTSSPGNGISVISVSSVNNIVTGPLRAVVTSLDYPAIPYFTDGSLNPVPGNVTLPLYALSKDSSVVDDGCNALPASTPDLSKYVTLVRRGTCNFSIKIANIAAKGGKYVLIYNNGGSFSAITTGSDTAALIRDEDGLFLLSQFVAGTQFTVSFPDSGAFVNLPNVANGGLVSDFTTYGPTFEMYFKPAVAAPGGGILSTYPLPLGAFAVASGTSMATPHTAAVAALILKAKGKSAAKGIRDLLETTSKSIPQSLDENAAAQTLTQQGAGLINAYNAITYTTVVTPGELLLNDTANWKSLHTIYIKNTSKKTKTYTLKHVPAGTAITVTPGSIQPAVGPVPQTSDIVANVHLALSKVTVLPGLTFPVIVSISAPKGVDASTVPVVSGHIEIATAGENLHVSYLGALTDLKTVQVIDNTPDLLGVPTPLLIDATGNVQEDATNYTFVGEDFPVIAWRQVFGSAAIKLDLVAADAKITTNLRKRGKIVDLFSWWWPGIFKPAGTFSKVKTVGPLFEYDYLPRNDEVDNPYYETAVPGVFANGTTIPVGQYKTLLRVLKVGGNPAKEEDYEAWLSPVVGVVAA</sequence>
<dbReference type="InterPro" id="IPR036852">
    <property type="entry name" value="Peptidase_S8/S53_dom_sf"/>
</dbReference>
<feature type="active site" description="Charge relay system" evidence="7 8">
    <location>
        <position position="164"/>
    </location>
</feature>
<keyword evidence="3 8" id="KW-0645">Protease</keyword>
<dbReference type="PROSITE" id="PS51892">
    <property type="entry name" value="SUBTILASE"/>
    <property type="match status" value="1"/>
</dbReference>
<dbReference type="InterPro" id="IPR003137">
    <property type="entry name" value="PA_domain"/>
</dbReference>
<reference evidence="14 15" key="1">
    <citation type="journal article" date="2016" name="Mol. Biol. Evol.">
        <title>Comparative Genomics of Early-Diverging Mushroom-Forming Fungi Provides Insights into the Origins of Lignocellulose Decay Capabilities.</title>
        <authorList>
            <person name="Nagy L.G."/>
            <person name="Riley R."/>
            <person name="Tritt A."/>
            <person name="Adam C."/>
            <person name="Daum C."/>
            <person name="Floudas D."/>
            <person name="Sun H."/>
            <person name="Yadav J.S."/>
            <person name="Pangilinan J."/>
            <person name="Larsson K.H."/>
            <person name="Matsuura K."/>
            <person name="Barry K."/>
            <person name="Labutti K."/>
            <person name="Kuo R."/>
            <person name="Ohm R.A."/>
            <person name="Bhattacharya S.S."/>
            <person name="Shirouzu T."/>
            <person name="Yoshinaga Y."/>
            <person name="Martin F.M."/>
            <person name="Grigoriev I.V."/>
            <person name="Hibbett D.S."/>
        </authorList>
    </citation>
    <scope>NUCLEOTIDE SEQUENCE [LARGE SCALE GENOMIC DNA]</scope>
    <source>
        <strain evidence="14 15">HHB12029</strain>
    </source>
</reference>
<proteinExistence type="inferred from homology"/>
<dbReference type="SUPFAM" id="SSF52743">
    <property type="entry name" value="Subtilisin-like"/>
    <property type="match status" value="1"/>
</dbReference>
<dbReference type="InterPro" id="IPR022398">
    <property type="entry name" value="Peptidase_S8_His-AS"/>
</dbReference>
<dbReference type="InterPro" id="IPR050131">
    <property type="entry name" value="Peptidase_S8_subtilisin-like"/>
</dbReference>
<dbReference type="InterPro" id="IPR023828">
    <property type="entry name" value="Peptidase_S8_Ser-AS"/>
</dbReference>
<comment type="similarity">
    <text evidence="1 8 9">Belongs to the peptidase S8 family.</text>
</comment>
<dbReference type="PROSITE" id="PS00137">
    <property type="entry name" value="SUBTILASE_HIS"/>
    <property type="match status" value="1"/>
</dbReference>
<feature type="active site" description="Charge relay system" evidence="7 8">
    <location>
        <position position="213"/>
    </location>
</feature>
<dbReference type="GO" id="GO:0006508">
    <property type="term" value="P:proteolysis"/>
    <property type="evidence" value="ECO:0007669"/>
    <property type="project" value="UniProtKB-KW"/>
</dbReference>
<feature type="domain" description="Peptidase S8/S53" evidence="11">
    <location>
        <begin position="155"/>
        <end position="582"/>
    </location>
</feature>
<keyword evidence="2" id="KW-0134">Cell wall</keyword>
<dbReference type="InParanoid" id="A0A165KAA8"/>
<dbReference type="InterPro" id="IPR023827">
    <property type="entry name" value="Peptidase_S8_Asp-AS"/>
</dbReference>
<evidence type="ECO:0000256" key="3">
    <source>
        <dbReference type="ARBA" id="ARBA00022670"/>
    </source>
</evidence>
<dbReference type="PROSITE" id="PS00136">
    <property type="entry name" value="SUBTILASE_ASP"/>
    <property type="match status" value="1"/>
</dbReference>
<keyword evidence="2" id="KW-0964">Secreted</keyword>
<evidence type="ECO:0000256" key="7">
    <source>
        <dbReference type="PIRSR" id="PIRSR615500-1"/>
    </source>
</evidence>
<dbReference type="InterPro" id="IPR034187">
    <property type="entry name" value="Peptidases_S8_5"/>
</dbReference>
<evidence type="ECO:0000313" key="14">
    <source>
        <dbReference type="EMBL" id="KZV96040.1"/>
    </source>
</evidence>
<evidence type="ECO:0000256" key="5">
    <source>
        <dbReference type="ARBA" id="ARBA00022801"/>
    </source>
</evidence>